<reference evidence="2" key="1">
    <citation type="submission" date="2022-08" db="EMBL/GenBank/DDBJ databases">
        <authorList>
            <person name="Marques A."/>
        </authorList>
    </citation>
    <scope>NUCLEOTIDE SEQUENCE</scope>
    <source>
        <strain evidence="2">RhyPub2mFocal</strain>
        <tissue evidence="2">Leaves</tissue>
    </source>
</reference>
<dbReference type="Gene3D" id="1.10.418.10">
    <property type="entry name" value="Calponin-like domain"/>
    <property type="match status" value="1"/>
</dbReference>
<dbReference type="EMBL" id="JAMFTS010000004">
    <property type="protein sequence ID" value="KAJ4768108.1"/>
    <property type="molecule type" value="Genomic_DNA"/>
</dbReference>
<organism evidence="2 3">
    <name type="scientific">Rhynchospora pubera</name>
    <dbReference type="NCBI Taxonomy" id="906938"/>
    <lineage>
        <taxon>Eukaryota</taxon>
        <taxon>Viridiplantae</taxon>
        <taxon>Streptophyta</taxon>
        <taxon>Embryophyta</taxon>
        <taxon>Tracheophyta</taxon>
        <taxon>Spermatophyta</taxon>
        <taxon>Magnoliopsida</taxon>
        <taxon>Liliopsida</taxon>
        <taxon>Poales</taxon>
        <taxon>Cyperaceae</taxon>
        <taxon>Cyperoideae</taxon>
        <taxon>Rhynchosporeae</taxon>
        <taxon>Rhynchospora</taxon>
    </lineage>
</organism>
<dbReference type="InterPro" id="IPR036872">
    <property type="entry name" value="CH_dom_sf"/>
</dbReference>
<gene>
    <name evidence="2" type="ORF">LUZ62_078483</name>
</gene>
<evidence type="ECO:0000313" key="2">
    <source>
        <dbReference type="EMBL" id="KAJ4768108.1"/>
    </source>
</evidence>
<feature type="domain" description="Calponin-homology (CH)" evidence="1">
    <location>
        <begin position="23"/>
        <end position="135"/>
    </location>
</feature>
<dbReference type="Pfam" id="PF00307">
    <property type="entry name" value="CH"/>
    <property type="match status" value="1"/>
</dbReference>
<sequence>MDVDHALKPREIDLVTIRVEKATARRHEAATWLKNMGANELTETPSEEEFKSFLKSGIILCNVLNKIYPGAVSQVVEDPAGSTAPEEVAALCAYQHFENLRNFLVAVQDLGLPTFEPSDLQQACFFLSKVQGSSR</sequence>
<accession>A0AAV8DNZ8</accession>
<protein>
    <recommendedName>
        <fullName evidence="1">Calponin-homology (CH) domain-containing protein</fullName>
    </recommendedName>
</protein>
<keyword evidence="3" id="KW-1185">Reference proteome</keyword>
<dbReference type="AlphaFoldDB" id="A0AAV8DNZ8"/>
<dbReference type="SUPFAM" id="SSF47576">
    <property type="entry name" value="Calponin-homology domain, CH-domain"/>
    <property type="match status" value="1"/>
</dbReference>
<dbReference type="PROSITE" id="PS50021">
    <property type="entry name" value="CH"/>
    <property type="match status" value="1"/>
</dbReference>
<dbReference type="Proteomes" id="UP001140206">
    <property type="component" value="Chromosome 4"/>
</dbReference>
<comment type="caution">
    <text evidence="2">The sequence shown here is derived from an EMBL/GenBank/DDBJ whole genome shotgun (WGS) entry which is preliminary data.</text>
</comment>
<dbReference type="InterPro" id="IPR001715">
    <property type="entry name" value="CH_dom"/>
</dbReference>
<evidence type="ECO:0000313" key="3">
    <source>
        <dbReference type="Proteomes" id="UP001140206"/>
    </source>
</evidence>
<proteinExistence type="predicted"/>
<evidence type="ECO:0000259" key="1">
    <source>
        <dbReference type="PROSITE" id="PS50021"/>
    </source>
</evidence>
<name>A0AAV8DNZ8_9POAL</name>
<dbReference type="SMART" id="SM00033">
    <property type="entry name" value="CH"/>
    <property type="match status" value="1"/>
</dbReference>